<dbReference type="InterPro" id="IPR056887">
    <property type="entry name" value="SYNE1/2_dom"/>
</dbReference>
<dbReference type="InterPro" id="IPR018159">
    <property type="entry name" value="Spectrin/alpha-actinin"/>
</dbReference>
<feature type="compositionally biased region" description="Basic and acidic residues" evidence="10">
    <location>
        <begin position="372"/>
        <end position="386"/>
    </location>
</feature>
<dbReference type="Pfam" id="PF10541">
    <property type="entry name" value="KASH"/>
    <property type="match status" value="1"/>
</dbReference>
<accession>A0A8C8DWF4</accession>
<evidence type="ECO:0000256" key="4">
    <source>
        <dbReference type="ARBA" id="ARBA00022737"/>
    </source>
</evidence>
<dbReference type="InterPro" id="IPR012315">
    <property type="entry name" value="KASH"/>
</dbReference>
<reference evidence="12" key="2">
    <citation type="submission" date="2025-09" db="UniProtKB">
        <authorList>
            <consortium name="Ensembl"/>
        </authorList>
    </citation>
    <scope>IDENTIFICATION</scope>
</reference>
<evidence type="ECO:0000313" key="13">
    <source>
        <dbReference type="Proteomes" id="UP000694383"/>
    </source>
</evidence>
<dbReference type="CDD" id="cd00176">
    <property type="entry name" value="SPEC"/>
    <property type="match status" value="2"/>
</dbReference>
<evidence type="ECO:0000256" key="8">
    <source>
        <dbReference type="ARBA" id="ARBA00046312"/>
    </source>
</evidence>
<dbReference type="PROSITE" id="PS51049">
    <property type="entry name" value="KASH"/>
    <property type="match status" value="1"/>
</dbReference>
<dbReference type="GO" id="GO:0005640">
    <property type="term" value="C:nuclear outer membrane"/>
    <property type="evidence" value="ECO:0007669"/>
    <property type="project" value="UniProtKB-SubCell"/>
</dbReference>
<evidence type="ECO:0000256" key="1">
    <source>
        <dbReference type="ARBA" id="ARBA00008619"/>
    </source>
</evidence>
<evidence type="ECO:0000256" key="5">
    <source>
        <dbReference type="ARBA" id="ARBA00022989"/>
    </source>
</evidence>
<name>A0A8C8DWF4_9TELE</name>
<feature type="domain" description="KASH" evidence="11">
    <location>
        <begin position="547"/>
        <end position="606"/>
    </location>
</feature>
<dbReference type="SMART" id="SM00150">
    <property type="entry name" value="SPEC"/>
    <property type="match status" value="3"/>
</dbReference>
<comment type="similarity">
    <text evidence="1">Belongs to the nesprin family.</text>
</comment>
<dbReference type="Gene3D" id="1.20.58.60">
    <property type="match status" value="3"/>
</dbReference>
<feature type="compositionally biased region" description="Polar residues" evidence="10">
    <location>
        <begin position="526"/>
        <end position="536"/>
    </location>
</feature>
<evidence type="ECO:0000256" key="6">
    <source>
        <dbReference type="ARBA" id="ARBA00023136"/>
    </source>
</evidence>
<feature type="region of interest" description="Disordered" evidence="10">
    <location>
        <begin position="372"/>
        <end position="397"/>
    </location>
</feature>
<keyword evidence="2" id="KW-0597">Phosphoprotein</keyword>
<dbReference type="Ensembl" id="ENSOSIT00000036492.1">
    <property type="protein sequence ID" value="ENSOSIP00000034628.1"/>
    <property type="gene ID" value="ENSOSIG00000017361.1"/>
</dbReference>
<evidence type="ECO:0000256" key="9">
    <source>
        <dbReference type="PROSITE-ProRule" id="PRU00385"/>
    </source>
</evidence>
<feature type="topological domain" description="Perinuclear space" evidence="9">
    <location>
        <begin position="577"/>
        <end position="606"/>
    </location>
</feature>
<reference evidence="12" key="1">
    <citation type="submission" date="2025-08" db="UniProtKB">
        <authorList>
            <consortium name="Ensembl"/>
        </authorList>
    </citation>
    <scope>IDENTIFICATION</scope>
</reference>
<dbReference type="SUPFAM" id="SSF46966">
    <property type="entry name" value="Spectrin repeat"/>
    <property type="match status" value="3"/>
</dbReference>
<keyword evidence="13" id="KW-1185">Reference proteome</keyword>
<feature type="region of interest" description="Disordered" evidence="10">
    <location>
        <begin position="522"/>
        <end position="544"/>
    </location>
</feature>
<keyword evidence="4" id="KW-0677">Repeat</keyword>
<keyword evidence="7" id="KW-0539">Nucleus</keyword>
<dbReference type="PANTHER" id="PTHR14514:SF4">
    <property type="entry name" value="NESPRIN-2"/>
    <property type="match status" value="1"/>
</dbReference>
<dbReference type="GeneTree" id="ENSGT00940000154656"/>
<dbReference type="InterPro" id="IPR002017">
    <property type="entry name" value="Spectrin_repeat"/>
</dbReference>
<dbReference type="FunFam" id="1.20.58.60:FF:000157">
    <property type="entry name" value="Nesprin-1 isoform 1"/>
    <property type="match status" value="1"/>
</dbReference>
<organism evidence="12 13">
    <name type="scientific">Oryzias sinensis</name>
    <name type="common">Chinese medaka</name>
    <dbReference type="NCBI Taxonomy" id="183150"/>
    <lineage>
        <taxon>Eukaryota</taxon>
        <taxon>Metazoa</taxon>
        <taxon>Chordata</taxon>
        <taxon>Craniata</taxon>
        <taxon>Vertebrata</taxon>
        <taxon>Euteleostomi</taxon>
        <taxon>Actinopterygii</taxon>
        <taxon>Neopterygii</taxon>
        <taxon>Teleostei</taxon>
        <taxon>Neoteleostei</taxon>
        <taxon>Acanthomorphata</taxon>
        <taxon>Ovalentaria</taxon>
        <taxon>Atherinomorphae</taxon>
        <taxon>Beloniformes</taxon>
        <taxon>Adrianichthyidae</taxon>
        <taxon>Oryziinae</taxon>
        <taxon>Oryzias</taxon>
    </lineage>
</organism>
<dbReference type="Pfam" id="PF00435">
    <property type="entry name" value="Spectrin"/>
    <property type="match status" value="3"/>
</dbReference>
<protein>
    <submittedName>
        <fullName evidence="12">Spectrin repeat containing, nuclear envelope 2b</fullName>
    </submittedName>
</protein>
<keyword evidence="3 9" id="KW-0812">Transmembrane</keyword>
<dbReference type="Pfam" id="PF25035">
    <property type="entry name" value="SYNE1"/>
    <property type="match status" value="1"/>
</dbReference>
<feature type="topological domain" description="Cytoplasmic" evidence="9">
    <location>
        <begin position="1"/>
        <end position="555"/>
    </location>
</feature>
<evidence type="ECO:0000256" key="2">
    <source>
        <dbReference type="ARBA" id="ARBA00022553"/>
    </source>
</evidence>
<evidence type="ECO:0000256" key="3">
    <source>
        <dbReference type="ARBA" id="ARBA00022692"/>
    </source>
</evidence>
<evidence type="ECO:0000259" key="11">
    <source>
        <dbReference type="PROSITE" id="PS51049"/>
    </source>
</evidence>
<evidence type="ECO:0000313" key="12">
    <source>
        <dbReference type="Ensembl" id="ENSOSIP00000034628.1"/>
    </source>
</evidence>
<proteinExistence type="inferred from homology"/>
<dbReference type="Proteomes" id="UP000694383">
    <property type="component" value="Unplaced"/>
</dbReference>
<keyword evidence="5" id="KW-1133">Transmembrane helix</keyword>
<keyword evidence="6 9" id="KW-0472">Membrane</keyword>
<sequence length="606" mass="69042">NRTFAAVHGARLTEDFFSEEEPHFIGPSCIKLKETLVTVQQLDKNMSNLRTWLSRIEAELAKPVVYSVCHSDEIQRKLEEQQDLQRDIEQHSESVAAVLTLCDVLLHDADACSPDSENDSIQQTTHSLDCRWRNICAMSMERRMRIEETWRLWRKFLDDYSRFEDWLKTAELTAASPGSADVLYTSAKEELKRFEAFQRQVQERHTQLELVNKQYRRLARENRTDSASRLKGMVNDGNQRWDCLQRRVAAILRRLKHFTSQREEFEGSREAILMWLTEMDLQLTNVEHFSESDIEDKMRQLNAFQQEITLNTNKIDALIVFGENLIQKSTPLDAVLIEDELEELHSYCQEVFGRVARFHHRLVHRRPVLDEDKEMSDHETDLRDPPEISNEPSWSDSRAIQAEDAVPGAEGVSAGQQAMCHLLVPPLDRSGRETPVSVDSIPLEWDHTVDVGGSSSHEEDEDAAFFSALSGKHQGSPLEKSPPASASALFLCVQGKLMSECSGSISSLNRVKLILNDDEELEEAGLTSSSRQTSTGDGERKHAPPQPHFLHRVLRAAFHLHLLFFVLLVLICLVPPPEDPSSCNLSNNFARSFQPMLHYTNGPPPT</sequence>
<evidence type="ECO:0000256" key="7">
    <source>
        <dbReference type="ARBA" id="ARBA00023242"/>
    </source>
</evidence>
<dbReference type="SMART" id="SM01249">
    <property type="entry name" value="KASH"/>
    <property type="match status" value="1"/>
</dbReference>
<dbReference type="PANTHER" id="PTHR14514">
    <property type="entry name" value="PKA ANCHORING PROTEIN"/>
    <property type="match status" value="1"/>
</dbReference>
<comment type="subcellular location">
    <subcellularLocation>
        <location evidence="8">Nucleus outer membrane</location>
        <topology evidence="8">Single-pass type IV membrane protein</topology>
    </subcellularLocation>
</comment>
<dbReference type="AlphaFoldDB" id="A0A8C8DWF4"/>
<evidence type="ECO:0000256" key="10">
    <source>
        <dbReference type="SAM" id="MobiDB-lite"/>
    </source>
</evidence>